<dbReference type="SUPFAM" id="SSF88946">
    <property type="entry name" value="Sigma2 domain of RNA polymerase sigma factors"/>
    <property type="match status" value="1"/>
</dbReference>
<evidence type="ECO:0000256" key="1">
    <source>
        <dbReference type="ARBA" id="ARBA00010641"/>
    </source>
</evidence>
<keyword evidence="4" id="KW-0804">Transcription</keyword>
<evidence type="ECO:0000256" key="4">
    <source>
        <dbReference type="ARBA" id="ARBA00023163"/>
    </source>
</evidence>
<evidence type="ECO:0000313" key="7">
    <source>
        <dbReference type="EMBL" id="TWU07662.1"/>
    </source>
</evidence>
<dbReference type="AlphaFoldDB" id="A0A5C6B7T2"/>
<dbReference type="Pfam" id="PF08281">
    <property type="entry name" value="Sigma70_r4_2"/>
    <property type="match status" value="1"/>
</dbReference>
<accession>A0A5C6B7T2</accession>
<dbReference type="RefSeq" id="WP_146517851.1">
    <property type="nucleotide sequence ID" value="NZ_CP151726.1"/>
</dbReference>
<dbReference type="InterPro" id="IPR007627">
    <property type="entry name" value="RNA_pol_sigma70_r2"/>
</dbReference>
<dbReference type="InterPro" id="IPR036388">
    <property type="entry name" value="WH-like_DNA-bd_sf"/>
</dbReference>
<protein>
    <submittedName>
        <fullName evidence="7">ECF RNA polymerase sigma factor SigW</fullName>
    </submittedName>
</protein>
<dbReference type="GO" id="GO:0006352">
    <property type="term" value="P:DNA-templated transcription initiation"/>
    <property type="evidence" value="ECO:0007669"/>
    <property type="project" value="InterPro"/>
</dbReference>
<proteinExistence type="inferred from homology"/>
<evidence type="ECO:0000259" key="6">
    <source>
        <dbReference type="Pfam" id="PF08281"/>
    </source>
</evidence>
<comment type="similarity">
    <text evidence="1">Belongs to the sigma-70 factor family. ECF subfamily.</text>
</comment>
<dbReference type="InterPro" id="IPR014284">
    <property type="entry name" value="RNA_pol_sigma-70_dom"/>
</dbReference>
<organism evidence="7 8">
    <name type="scientific">Stieleria varia</name>
    <dbReference type="NCBI Taxonomy" id="2528005"/>
    <lineage>
        <taxon>Bacteria</taxon>
        <taxon>Pseudomonadati</taxon>
        <taxon>Planctomycetota</taxon>
        <taxon>Planctomycetia</taxon>
        <taxon>Pirellulales</taxon>
        <taxon>Pirellulaceae</taxon>
        <taxon>Stieleria</taxon>
    </lineage>
</organism>
<dbReference type="NCBIfam" id="TIGR02937">
    <property type="entry name" value="sigma70-ECF"/>
    <property type="match status" value="1"/>
</dbReference>
<evidence type="ECO:0000256" key="2">
    <source>
        <dbReference type="ARBA" id="ARBA00023015"/>
    </source>
</evidence>
<dbReference type="InterPro" id="IPR013249">
    <property type="entry name" value="RNA_pol_sigma70_r4_t2"/>
</dbReference>
<gene>
    <name evidence="7" type="primary">sigW_1</name>
    <name evidence="7" type="ORF">Pla52n_02350</name>
</gene>
<dbReference type="Gene3D" id="1.10.10.10">
    <property type="entry name" value="Winged helix-like DNA-binding domain superfamily/Winged helix DNA-binding domain"/>
    <property type="match status" value="1"/>
</dbReference>
<dbReference type="Pfam" id="PF04542">
    <property type="entry name" value="Sigma70_r2"/>
    <property type="match status" value="1"/>
</dbReference>
<dbReference type="Gene3D" id="1.10.1740.10">
    <property type="match status" value="1"/>
</dbReference>
<dbReference type="GO" id="GO:0016987">
    <property type="term" value="F:sigma factor activity"/>
    <property type="evidence" value="ECO:0007669"/>
    <property type="project" value="UniProtKB-KW"/>
</dbReference>
<keyword evidence="2" id="KW-0805">Transcription regulation</keyword>
<evidence type="ECO:0000259" key="5">
    <source>
        <dbReference type="Pfam" id="PF04542"/>
    </source>
</evidence>
<comment type="caution">
    <text evidence="7">The sequence shown here is derived from an EMBL/GenBank/DDBJ whole genome shotgun (WGS) entry which is preliminary data.</text>
</comment>
<feature type="domain" description="RNA polymerase sigma-70 region 2" evidence="5">
    <location>
        <begin position="42"/>
        <end position="106"/>
    </location>
</feature>
<dbReference type="InterPro" id="IPR013324">
    <property type="entry name" value="RNA_pol_sigma_r3/r4-like"/>
</dbReference>
<keyword evidence="3" id="KW-0731">Sigma factor</keyword>
<feature type="domain" description="RNA polymerase sigma factor 70 region 4 type 2" evidence="6">
    <location>
        <begin position="138"/>
        <end position="187"/>
    </location>
</feature>
<dbReference type="EMBL" id="SJPN01000001">
    <property type="protein sequence ID" value="TWU07662.1"/>
    <property type="molecule type" value="Genomic_DNA"/>
</dbReference>
<dbReference type="InterPro" id="IPR039425">
    <property type="entry name" value="RNA_pol_sigma-70-like"/>
</dbReference>
<keyword evidence="8" id="KW-1185">Reference proteome</keyword>
<dbReference type="OrthoDB" id="291047at2"/>
<dbReference type="Gene3D" id="3.55.50.30">
    <property type="match status" value="1"/>
</dbReference>
<evidence type="ECO:0000313" key="8">
    <source>
        <dbReference type="Proteomes" id="UP000320176"/>
    </source>
</evidence>
<dbReference type="GO" id="GO:0003677">
    <property type="term" value="F:DNA binding"/>
    <property type="evidence" value="ECO:0007669"/>
    <property type="project" value="InterPro"/>
</dbReference>
<evidence type="ECO:0000256" key="3">
    <source>
        <dbReference type="ARBA" id="ARBA00023082"/>
    </source>
</evidence>
<name>A0A5C6B7T2_9BACT</name>
<sequence length="647" mass="70018">MMTQPQTTDDQPVTPESLNQRSDGELLDAWFRDSHHDAFAQLVRRYSVMVLSVCQRRCRTPADVDDAYQSTFLHLAHRGRSIRHPERLPGWLHRVAQRSAMATLRMHNTENSAMIEPAAKTTDPLEQITRQHEAIVMDEELASLPESYRAVLVMHMSDDCSLQRMAEQFQTTLGSIRGRLHRGKKMLAARLRRRGLVPVVAFAAASATMVSHAQAASAGDALIRLTAGPDLPPPPTPIPPPEPFFSSGATLMTTLATTAGVLAFGSLAFWMTMPDQTGHAEQTKQTVAAIALPADESPVTAQFGGGGMGGMGGGGMSVTNGQIVGKEVRVLPAKPTTAVASQVEEMMDESKDLSLTGTVGDLATELQTQLGIPVIMDQRGIAFAEADLGAAVKYSGKEEPLRAALRKLLSPLGLKAVIENEGLVITADPNVLVHQGIGTSRWIALEEQSMTEIADALNKKVSVEFIDTPLVEALDVMSEELGMQILIDKRALEEIGLTTDEPVTLDASDKKALDLINLMLQELDLTLTATNNQLTVTTVDAADGSLMTRVYWLEGIGMANNYDSLIQLIETSIEPDSWESLGGTSTIAPYPTNRPTIVISTNFPNHLRIESLIETLRQAHFGMEPEVEEVKLPPAKEQGPPGGGGFF</sequence>
<reference evidence="7 8" key="1">
    <citation type="submission" date="2019-02" db="EMBL/GenBank/DDBJ databases">
        <title>Deep-cultivation of Planctomycetes and their phenomic and genomic characterization uncovers novel biology.</title>
        <authorList>
            <person name="Wiegand S."/>
            <person name="Jogler M."/>
            <person name="Boedeker C."/>
            <person name="Pinto D."/>
            <person name="Vollmers J."/>
            <person name="Rivas-Marin E."/>
            <person name="Kohn T."/>
            <person name="Peeters S.H."/>
            <person name="Heuer A."/>
            <person name="Rast P."/>
            <person name="Oberbeckmann S."/>
            <person name="Bunk B."/>
            <person name="Jeske O."/>
            <person name="Meyerdierks A."/>
            <person name="Storesund J.E."/>
            <person name="Kallscheuer N."/>
            <person name="Luecker S."/>
            <person name="Lage O.M."/>
            <person name="Pohl T."/>
            <person name="Merkel B.J."/>
            <person name="Hornburger P."/>
            <person name="Mueller R.-W."/>
            <person name="Bruemmer F."/>
            <person name="Labrenz M."/>
            <person name="Spormann A.M."/>
            <person name="Op Den Camp H."/>
            <person name="Overmann J."/>
            <person name="Amann R."/>
            <person name="Jetten M.S.M."/>
            <person name="Mascher T."/>
            <person name="Medema M.H."/>
            <person name="Devos D.P."/>
            <person name="Kaster A.-K."/>
            <person name="Ovreas L."/>
            <person name="Rohde M."/>
            <person name="Galperin M.Y."/>
            <person name="Jogler C."/>
        </authorList>
    </citation>
    <scope>NUCLEOTIDE SEQUENCE [LARGE SCALE GENOMIC DNA]</scope>
    <source>
        <strain evidence="7 8">Pla52n</strain>
    </source>
</reference>
<dbReference type="SUPFAM" id="SSF88659">
    <property type="entry name" value="Sigma3 and sigma4 domains of RNA polymerase sigma factors"/>
    <property type="match status" value="1"/>
</dbReference>
<dbReference type="PANTHER" id="PTHR43133:SF51">
    <property type="entry name" value="RNA POLYMERASE SIGMA FACTOR"/>
    <property type="match status" value="1"/>
</dbReference>
<dbReference type="InterPro" id="IPR013325">
    <property type="entry name" value="RNA_pol_sigma_r2"/>
</dbReference>
<dbReference type="Proteomes" id="UP000320176">
    <property type="component" value="Unassembled WGS sequence"/>
</dbReference>
<dbReference type="PANTHER" id="PTHR43133">
    <property type="entry name" value="RNA POLYMERASE ECF-TYPE SIGMA FACTO"/>
    <property type="match status" value="1"/>
</dbReference>